<reference evidence="1 2" key="1">
    <citation type="submission" date="2011-08" db="EMBL/GenBank/DDBJ databases">
        <authorList>
            <person name="Weinstock G."/>
            <person name="Sodergren E."/>
            <person name="Clifton S."/>
            <person name="Fulton L."/>
            <person name="Fulton B."/>
            <person name="Courtney L."/>
            <person name="Fronick C."/>
            <person name="Harrison M."/>
            <person name="Strong C."/>
            <person name="Farmer C."/>
            <person name="Delahaunty K."/>
            <person name="Markovic C."/>
            <person name="Hall O."/>
            <person name="Minx P."/>
            <person name="Tomlinson C."/>
            <person name="Mitreva M."/>
            <person name="Hou S."/>
            <person name="Chen J."/>
            <person name="Wollam A."/>
            <person name="Pepin K.H."/>
            <person name="Johnson M."/>
            <person name="Bhonagiri V."/>
            <person name="Zhang X."/>
            <person name="Suruliraj S."/>
            <person name="Warren W."/>
            <person name="Chinwalla A."/>
            <person name="Mardis E.R."/>
            <person name="Wilson R.K."/>
        </authorList>
    </citation>
    <scope>NUCLEOTIDE SEQUENCE [LARGE SCALE GENOMIC DNA]</scope>
    <source>
        <strain evidence="1 2">F0432</strain>
    </source>
</reference>
<dbReference type="Gene3D" id="3.30.2310.20">
    <property type="entry name" value="RelE-like"/>
    <property type="match status" value="1"/>
</dbReference>
<dbReference type="HOGENOM" id="CLU_2354607_0_0_6"/>
<dbReference type="InterPro" id="IPR035093">
    <property type="entry name" value="RelE/ParE_toxin_dom_sf"/>
</dbReference>
<evidence type="ECO:0000313" key="1">
    <source>
        <dbReference type="EMBL" id="EHM54526.1"/>
    </source>
</evidence>
<gene>
    <name evidence="1" type="ORF">HMPREF9080_01237</name>
</gene>
<dbReference type="Proteomes" id="UP000004750">
    <property type="component" value="Unassembled WGS sequence"/>
</dbReference>
<comment type="caution">
    <text evidence="1">The sequence shown here is derived from an EMBL/GenBank/DDBJ whole genome shotgun (WGS) entry which is preliminary data.</text>
</comment>
<dbReference type="STRING" id="797473.HMPREF9080_01237"/>
<name>G9ZEQ7_9GAMM</name>
<sequence>MFAITDYLINDSGVPWVARKTVANIRRVVDDYIAFMPRMFTQSPGGTAHACCLPYPYIIYYDIDEALHTVTILDIIHGAQGERRR</sequence>
<accession>G9ZEQ7</accession>
<organism evidence="1 2">
    <name type="scientific">Cardiobacterium valvarum F0432</name>
    <dbReference type="NCBI Taxonomy" id="797473"/>
    <lineage>
        <taxon>Bacteria</taxon>
        <taxon>Pseudomonadati</taxon>
        <taxon>Pseudomonadota</taxon>
        <taxon>Gammaproteobacteria</taxon>
        <taxon>Cardiobacteriales</taxon>
        <taxon>Cardiobacteriaceae</taxon>
        <taxon>Cardiobacterium</taxon>
    </lineage>
</organism>
<dbReference type="EMBL" id="AGCM01000068">
    <property type="protein sequence ID" value="EHM54526.1"/>
    <property type="molecule type" value="Genomic_DNA"/>
</dbReference>
<evidence type="ECO:0008006" key="3">
    <source>
        <dbReference type="Google" id="ProtNLM"/>
    </source>
</evidence>
<protein>
    <recommendedName>
        <fullName evidence="3">Toxin-antitoxin system, toxin component, RelE family</fullName>
    </recommendedName>
</protein>
<dbReference type="RefSeq" id="WP_006985255.1">
    <property type="nucleotide sequence ID" value="NZ_JH417919.1"/>
</dbReference>
<evidence type="ECO:0000313" key="2">
    <source>
        <dbReference type="Proteomes" id="UP000004750"/>
    </source>
</evidence>
<proteinExistence type="predicted"/>
<dbReference type="AlphaFoldDB" id="G9ZEQ7"/>